<dbReference type="EMBL" id="NCSJ02000044">
    <property type="protein sequence ID" value="RFU32947.1"/>
    <property type="molecule type" value="Genomic_DNA"/>
</dbReference>
<proteinExistence type="predicted"/>
<feature type="region of interest" description="Disordered" evidence="1">
    <location>
        <begin position="152"/>
        <end position="172"/>
    </location>
</feature>
<evidence type="ECO:0000256" key="1">
    <source>
        <dbReference type="SAM" id="MobiDB-lite"/>
    </source>
</evidence>
<dbReference type="Proteomes" id="UP000258309">
    <property type="component" value="Unassembled WGS sequence"/>
</dbReference>
<dbReference type="OrthoDB" id="3562829at2759"/>
<evidence type="ECO:0000313" key="2">
    <source>
        <dbReference type="EMBL" id="RFU32947.1"/>
    </source>
</evidence>
<feature type="non-terminal residue" evidence="2">
    <location>
        <position position="199"/>
    </location>
</feature>
<organism evidence="2 3">
    <name type="scientific">Scytalidium lignicola</name>
    <name type="common">Hyphomycete</name>
    <dbReference type="NCBI Taxonomy" id="5539"/>
    <lineage>
        <taxon>Eukaryota</taxon>
        <taxon>Fungi</taxon>
        <taxon>Dikarya</taxon>
        <taxon>Ascomycota</taxon>
        <taxon>Pezizomycotina</taxon>
        <taxon>Leotiomycetes</taxon>
        <taxon>Leotiomycetes incertae sedis</taxon>
        <taxon>Scytalidium</taxon>
    </lineage>
</organism>
<comment type="caution">
    <text evidence="2">The sequence shown here is derived from an EMBL/GenBank/DDBJ whole genome shotgun (WGS) entry which is preliminary data.</text>
</comment>
<accession>A0A3E2HHV1</accession>
<sequence length="199" mass="21832">MQCEASLIASWEMLNEERLEHRAFREELTFECNSHKDTTELLERVFREVIQSGEIADSLSSQVAIMQASSQFGIVQEVLQSTASTEAPMSKERPIERFSSNQLQNLIESLPEPQLSGVDNRQQATHRATNPPGGPARRFCSIAPAVPLQSIETQPSTSSVIASTSTEEGVEGYRGNQAEAGGVEKRAKLHLIATGHRLG</sequence>
<evidence type="ECO:0000313" key="3">
    <source>
        <dbReference type="Proteomes" id="UP000258309"/>
    </source>
</evidence>
<feature type="compositionally biased region" description="Polar residues" evidence="1">
    <location>
        <begin position="152"/>
        <end position="167"/>
    </location>
</feature>
<name>A0A3E2HHV1_SCYLI</name>
<gene>
    <name evidence="2" type="ORF">B7463_g3362</name>
</gene>
<feature type="non-terminal residue" evidence="2">
    <location>
        <position position="1"/>
    </location>
</feature>
<dbReference type="AlphaFoldDB" id="A0A3E2HHV1"/>
<protein>
    <submittedName>
        <fullName evidence="2">Uncharacterized protein</fullName>
    </submittedName>
</protein>
<keyword evidence="3" id="KW-1185">Reference proteome</keyword>
<reference evidence="2 3" key="1">
    <citation type="submission" date="2018-05" db="EMBL/GenBank/DDBJ databases">
        <title>Draft genome sequence of Scytalidium lignicola DSM 105466, a ubiquitous saprotrophic fungus.</title>
        <authorList>
            <person name="Buettner E."/>
            <person name="Gebauer A.M."/>
            <person name="Hofrichter M."/>
            <person name="Liers C."/>
            <person name="Kellner H."/>
        </authorList>
    </citation>
    <scope>NUCLEOTIDE SEQUENCE [LARGE SCALE GENOMIC DNA]</scope>
    <source>
        <strain evidence="2 3">DSM 105466</strain>
    </source>
</reference>